<keyword evidence="7" id="KW-1185">Reference proteome</keyword>
<reference evidence="6 7" key="1">
    <citation type="submission" date="2019-01" db="EMBL/GenBank/DDBJ databases">
        <title>Lactibacter flavus gen. nov., sp. nov., a novel bacterium of the family Propionibacteriaceae isolated from raw milk and dairy products.</title>
        <authorList>
            <person name="Huptas C."/>
            <person name="Wenning M."/>
            <person name="Breitenwieser F."/>
            <person name="Doll E."/>
            <person name="Von Neubeck M."/>
            <person name="Busse H.-J."/>
            <person name="Scherer S."/>
        </authorList>
    </citation>
    <scope>NUCLEOTIDE SEQUENCE [LARGE SCALE GENOMIC DNA]</scope>
    <source>
        <strain evidence="6 7">DSM 22130</strain>
    </source>
</reference>
<dbReference type="EMBL" id="SDMR01000001">
    <property type="protein sequence ID" value="TBT96240.1"/>
    <property type="molecule type" value="Genomic_DNA"/>
</dbReference>
<name>A0A4Q9KQA5_PROTD</name>
<dbReference type="InterPro" id="IPR001647">
    <property type="entry name" value="HTH_TetR"/>
</dbReference>
<feature type="domain" description="HTH tetR-type" evidence="5">
    <location>
        <begin position="18"/>
        <end position="78"/>
    </location>
</feature>
<sequence>MPDLIERRTSAQGRPKRADVRADIMRSAIASFEVNGYGGTSLDAVAASAGYTKGAVYSNFGGKPELFGAACRETLLATSTSLLDAVRPTLEAAGDRAALIGPLALAVSTVTLDGPLRWQLLLDEFRAVALRDPGVGQVYAELSRARVDDLVALFETHPYLAKLPHERLRLAVVVLLNLVNALALEHAAAPGTLDRASIETVLCTFLHAVLP</sequence>
<keyword evidence="3" id="KW-0804">Transcription</keyword>
<dbReference type="PANTHER" id="PTHR30055">
    <property type="entry name" value="HTH-TYPE TRANSCRIPTIONAL REGULATOR RUTR"/>
    <property type="match status" value="1"/>
</dbReference>
<dbReference type="PRINTS" id="PR00455">
    <property type="entry name" value="HTHTETR"/>
</dbReference>
<dbReference type="AlphaFoldDB" id="A0A4Q9KQA5"/>
<dbReference type="PANTHER" id="PTHR30055:SF234">
    <property type="entry name" value="HTH-TYPE TRANSCRIPTIONAL REGULATOR BETI"/>
    <property type="match status" value="1"/>
</dbReference>
<dbReference type="SUPFAM" id="SSF46689">
    <property type="entry name" value="Homeodomain-like"/>
    <property type="match status" value="1"/>
</dbReference>
<dbReference type="InterPro" id="IPR050109">
    <property type="entry name" value="HTH-type_TetR-like_transc_reg"/>
</dbReference>
<dbReference type="PROSITE" id="PS50977">
    <property type="entry name" value="HTH_TETR_2"/>
    <property type="match status" value="1"/>
</dbReference>
<evidence type="ECO:0000256" key="4">
    <source>
        <dbReference type="PROSITE-ProRule" id="PRU00335"/>
    </source>
</evidence>
<evidence type="ECO:0000256" key="2">
    <source>
        <dbReference type="ARBA" id="ARBA00023125"/>
    </source>
</evidence>
<keyword evidence="2 4" id="KW-0238">DNA-binding</keyword>
<dbReference type="RefSeq" id="WP_131170652.1">
    <property type="nucleotide sequence ID" value="NZ_FXTL01000001.1"/>
</dbReference>
<evidence type="ECO:0000259" key="5">
    <source>
        <dbReference type="PROSITE" id="PS50977"/>
    </source>
</evidence>
<evidence type="ECO:0000256" key="1">
    <source>
        <dbReference type="ARBA" id="ARBA00023015"/>
    </source>
</evidence>
<dbReference type="Gene3D" id="1.10.357.10">
    <property type="entry name" value="Tetracycline Repressor, domain 2"/>
    <property type="match status" value="1"/>
</dbReference>
<dbReference type="InterPro" id="IPR009057">
    <property type="entry name" value="Homeodomain-like_sf"/>
</dbReference>
<comment type="caution">
    <text evidence="6">The sequence shown here is derived from an EMBL/GenBank/DDBJ whole genome shotgun (WGS) entry which is preliminary data.</text>
</comment>
<evidence type="ECO:0000313" key="6">
    <source>
        <dbReference type="EMBL" id="TBT96240.1"/>
    </source>
</evidence>
<dbReference type="Proteomes" id="UP000291933">
    <property type="component" value="Unassembled WGS sequence"/>
</dbReference>
<dbReference type="GO" id="GO:0003700">
    <property type="term" value="F:DNA-binding transcription factor activity"/>
    <property type="evidence" value="ECO:0007669"/>
    <property type="project" value="TreeGrafter"/>
</dbReference>
<dbReference type="OrthoDB" id="7252896at2"/>
<accession>A0A4Q9KQA5</accession>
<protein>
    <submittedName>
        <fullName evidence="6">TetR/AcrR family transcriptional regulator</fullName>
    </submittedName>
</protein>
<feature type="DNA-binding region" description="H-T-H motif" evidence="4">
    <location>
        <begin position="41"/>
        <end position="60"/>
    </location>
</feature>
<gene>
    <name evidence="6" type="ORF">ET996_00790</name>
</gene>
<keyword evidence="1" id="KW-0805">Transcription regulation</keyword>
<proteinExistence type="predicted"/>
<evidence type="ECO:0000313" key="7">
    <source>
        <dbReference type="Proteomes" id="UP000291933"/>
    </source>
</evidence>
<evidence type="ECO:0000256" key="3">
    <source>
        <dbReference type="ARBA" id="ARBA00023163"/>
    </source>
</evidence>
<organism evidence="6 7">
    <name type="scientific">Propioniciclava tarda</name>
    <dbReference type="NCBI Taxonomy" id="433330"/>
    <lineage>
        <taxon>Bacteria</taxon>
        <taxon>Bacillati</taxon>
        <taxon>Actinomycetota</taxon>
        <taxon>Actinomycetes</taxon>
        <taxon>Propionibacteriales</taxon>
        <taxon>Propionibacteriaceae</taxon>
        <taxon>Propioniciclava</taxon>
    </lineage>
</organism>
<dbReference type="Pfam" id="PF00440">
    <property type="entry name" value="TetR_N"/>
    <property type="match status" value="1"/>
</dbReference>
<dbReference type="GO" id="GO:0000976">
    <property type="term" value="F:transcription cis-regulatory region binding"/>
    <property type="evidence" value="ECO:0007669"/>
    <property type="project" value="TreeGrafter"/>
</dbReference>